<evidence type="ECO:0000313" key="1">
    <source>
        <dbReference type="EMBL" id="KAH7298738.1"/>
    </source>
</evidence>
<evidence type="ECO:0008006" key="3">
    <source>
        <dbReference type="Google" id="ProtNLM"/>
    </source>
</evidence>
<dbReference type="Gene3D" id="3.10.450.50">
    <property type="match status" value="1"/>
</dbReference>
<sequence>MLRTILKHQHRSIAQNASLFVSSHSIVLSSMAMDSTATYSSNTQEQPRKDFADEVTVDKKGGSLSESILPHLLNMYNCTSSAADYEIYASDGIFEDPLMCAHGVKQIKSAFYSIPKVFSEAKMGEYTVTEHLVSEGTGEINIDNVQHYKILGRQIDMVSLIKLQVKDGKIVRHEDLWDKKPLWNRTTVNVPLVGRFVETVRRGNMFLTHTLMGFGKDPKPK</sequence>
<dbReference type="PANTHER" id="PTHR34213:SF2">
    <property type="entry name" value="NUCLEAR TRANSPORT FACTOR 2 (NTF2) FAMILY PROTEIN"/>
    <property type="match status" value="1"/>
</dbReference>
<dbReference type="SUPFAM" id="SSF54427">
    <property type="entry name" value="NTF2-like"/>
    <property type="match status" value="1"/>
</dbReference>
<dbReference type="PANTHER" id="PTHR34213">
    <property type="entry name" value="NUCLEAR TRANSPORT FACTOR 2 (NTF2) FAMILY PROTEIN"/>
    <property type="match status" value="1"/>
</dbReference>
<dbReference type="AlphaFoldDB" id="A0A8T2RTB5"/>
<protein>
    <recommendedName>
        <fullName evidence="3">SnoaL-like domain-containing protein</fullName>
    </recommendedName>
</protein>
<dbReference type="Proteomes" id="UP000825935">
    <property type="component" value="Chromosome 25"/>
</dbReference>
<reference evidence="1" key="1">
    <citation type="submission" date="2021-08" db="EMBL/GenBank/DDBJ databases">
        <title>WGS assembly of Ceratopteris richardii.</title>
        <authorList>
            <person name="Marchant D.B."/>
            <person name="Chen G."/>
            <person name="Jenkins J."/>
            <person name="Shu S."/>
            <person name="Leebens-Mack J."/>
            <person name="Grimwood J."/>
            <person name="Schmutz J."/>
            <person name="Soltis P."/>
            <person name="Soltis D."/>
            <person name="Chen Z.-H."/>
        </authorList>
    </citation>
    <scope>NUCLEOTIDE SEQUENCE</scope>
    <source>
        <strain evidence="1">Whitten #5841</strain>
        <tissue evidence="1">Leaf</tissue>
    </source>
</reference>
<comment type="caution">
    <text evidence="1">The sequence shown here is derived from an EMBL/GenBank/DDBJ whole genome shotgun (WGS) entry which is preliminary data.</text>
</comment>
<dbReference type="InterPro" id="IPR032710">
    <property type="entry name" value="NTF2-like_dom_sf"/>
</dbReference>
<gene>
    <name evidence="1" type="ORF">KP509_25G057200</name>
</gene>
<organism evidence="1 2">
    <name type="scientific">Ceratopteris richardii</name>
    <name type="common">Triangle waterfern</name>
    <dbReference type="NCBI Taxonomy" id="49495"/>
    <lineage>
        <taxon>Eukaryota</taxon>
        <taxon>Viridiplantae</taxon>
        <taxon>Streptophyta</taxon>
        <taxon>Embryophyta</taxon>
        <taxon>Tracheophyta</taxon>
        <taxon>Polypodiopsida</taxon>
        <taxon>Polypodiidae</taxon>
        <taxon>Polypodiales</taxon>
        <taxon>Pteridineae</taxon>
        <taxon>Pteridaceae</taxon>
        <taxon>Parkerioideae</taxon>
        <taxon>Ceratopteris</taxon>
    </lineage>
</organism>
<dbReference type="OMA" id="WWDKKPI"/>
<name>A0A8T2RTB5_CERRI</name>
<accession>A0A8T2RTB5</accession>
<evidence type="ECO:0000313" key="2">
    <source>
        <dbReference type="Proteomes" id="UP000825935"/>
    </source>
</evidence>
<proteinExistence type="predicted"/>
<dbReference type="OrthoDB" id="2400485at2759"/>
<keyword evidence="2" id="KW-1185">Reference proteome</keyword>
<dbReference type="EMBL" id="CM035430">
    <property type="protein sequence ID" value="KAH7298738.1"/>
    <property type="molecule type" value="Genomic_DNA"/>
</dbReference>